<evidence type="ECO:0000313" key="3">
    <source>
        <dbReference type="Proteomes" id="UP000194968"/>
    </source>
</evidence>
<gene>
    <name evidence="2" type="ORF">B6D06_02840</name>
</gene>
<dbReference type="AlphaFoldDB" id="A0A242NWL0"/>
<accession>A0A242NWL0</accession>
<dbReference type="RefSeq" id="WP_086320137.1">
    <property type="nucleotide sequence ID" value="NZ_NASD01000003.1"/>
</dbReference>
<reference evidence="2 3" key="1">
    <citation type="submission" date="2017-03" db="EMBL/GenBank/DDBJ databases">
        <title>Comparative genomics of honeybee gut symbionts reveal geographically distinct and subgroup specific antibiotic resistance.</title>
        <authorList>
            <person name="Ludvigsen J."/>
            <person name="Porcellato D."/>
            <person name="Labee-Lund T.M."/>
            <person name="Amdam G.V."/>
            <person name="Rudi K."/>
        </authorList>
    </citation>
    <scope>NUCLEOTIDE SEQUENCE [LARGE SCALE GENOMIC DNA]</scope>
    <source>
        <strain evidence="2 3">A-4-12</strain>
    </source>
</reference>
<organism evidence="2 3">
    <name type="scientific">Gilliamella apis</name>
    <dbReference type="NCBI Taxonomy" id="1970738"/>
    <lineage>
        <taxon>Bacteria</taxon>
        <taxon>Pseudomonadati</taxon>
        <taxon>Pseudomonadota</taxon>
        <taxon>Gammaproteobacteria</taxon>
        <taxon>Orbales</taxon>
        <taxon>Orbaceae</taxon>
        <taxon>Gilliamella</taxon>
    </lineage>
</organism>
<name>A0A242NWL0_9GAMM</name>
<sequence length="338" mass="38901">MKKILCYLIFFLCFISFISEAAGKKEKFKPDGKELFIINEYAPVARIQVHTAPEVGTSKFLPIEKYKGMVGYVDKIIKTNYDSYKKIVLKNGDVFYLDKTSFGTSEPKYESEEYLISMGEYEKVKNNVEGTKKIKLHNISDISVQAATAGKDGIYNVTLSNGLTLRWNDFKVLQNFIKNITDETDVKLLINTLKGGGIYLYYDDIDDFYQISMGGNSPLELFLKIFGTKKIMPVAKVTYGGSNWVFADSFVVFQNGKRLSRNNVQFKRDSRSVVVEWYNFACPKEDLDSIRLLDENEEATVRFYGSNYNKDKQVDKESIKKIKEIITLYDMLTKYYTI</sequence>
<evidence type="ECO:0000256" key="1">
    <source>
        <dbReference type="SAM" id="SignalP"/>
    </source>
</evidence>
<feature type="signal peptide" evidence="1">
    <location>
        <begin position="1"/>
        <end position="21"/>
    </location>
</feature>
<dbReference type="Proteomes" id="UP000194968">
    <property type="component" value="Unassembled WGS sequence"/>
</dbReference>
<evidence type="ECO:0000313" key="2">
    <source>
        <dbReference type="EMBL" id="OTQ51545.1"/>
    </source>
</evidence>
<keyword evidence="1" id="KW-0732">Signal</keyword>
<proteinExistence type="predicted"/>
<feature type="chain" id="PRO_5013394699" evidence="1">
    <location>
        <begin position="22"/>
        <end position="338"/>
    </location>
</feature>
<protein>
    <submittedName>
        <fullName evidence="2">Uncharacterized protein</fullName>
    </submittedName>
</protein>
<comment type="caution">
    <text evidence="2">The sequence shown here is derived from an EMBL/GenBank/DDBJ whole genome shotgun (WGS) entry which is preliminary data.</text>
</comment>
<dbReference type="EMBL" id="NASK01000078">
    <property type="protein sequence ID" value="OTQ51545.1"/>
    <property type="molecule type" value="Genomic_DNA"/>
</dbReference>